<feature type="transmembrane region" description="Helical" evidence="1">
    <location>
        <begin position="201"/>
        <end position="220"/>
    </location>
</feature>
<evidence type="ECO:0008006" key="4">
    <source>
        <dbReference type="Google" id="ProtNLM"/>
    </source>
</evidence>
<feature type="transmembrane region" description="Helical" evidence="1">
    <location>
        <begin position="75"/>
        <end position="95"/>
    </location>
</feature>
<feature type="transmembrane region" description="Helical" evidence="1">
    <location>
        <begin position="46"/>
        <end position="63"/>
    </location>
</feature>
<keyword evidence="1" id="KW-0812">Transmembrane</keyword>
<feature type="transmembrane region" description="Helical" evidence="1">
    <location>
        <begin position="20"/>
        <end position="40"/>
    </location>
</feature>
<dbReference type="RefSeq" id="WP_353863421.1">
    <property type="nucleotide sequence ID" value="NZ_CP088295.1"/>
</dbReference>
<accession>A0ABY5PE07</accession>
<evidence type="ECO:0000313" key="2">
    <source>
        <dbReference type="EMBL" id="UUY02899.1"/>
    </source>
</evidence>
<feature type="transmembrane region" description="Helical" evidence="1">
    <location>
        <begin position="115"/>
        <end position="134"/>
    </location>
</feature>
<feature type="transmembrane region" description="Helical" evidence="1">
    <location>
        <begin position="406"/>
        <end position="429"/>
    </location>
</feature>
<keyword evidence="3" id="KW-1185">Reference proteome</keyword>
<feature type="transmembrane region" description="Helical" evidence="1">
    <location>
        <begin position="272"/>
        <end position="290"/>
    </location>
</feature>
<evidence type="ECO:0000256" key="1">
    <source>
        <dbReference type="SAM" id="Phobius"/>
    </source>
</evidence>
<keyword evidence="1" id="KW-1133">Transmembrane helix</keyword>
<organism evidence="2 3">
    <name type="scientific">Svornostia abyssi</name>
    <dbReference type="NCBI Taxonomy" id="2898438"/>
    <lineage>
        <taxon>Bacteria</taxon>
        <taxon>Bacillati</taxon>
        <taxon>Actinomycetota</taxon>
        <taxon>Thermoleophilia</taxon>
        <taxon>Solirubrobacterales</taxon>
        <taxon>Baekduiaceae</taxon>
        <taxon>Svornostia</taxon>
    </lineage>
</organism>
<gene>
    <name evidence="2" type="ORF">LRS13_19765</name>
</gene>
<keyword evidence="1" id="KW-0472">Membrane</keyword>
<feature type="transmembrane region" description="Helical" evidence="1">
    <location>
        <begin position="155"/>
        <end position="174"/>
    </location>
</feature>
<reference evidence="3" key="1">
    <citation type="submission" date="2021-11" db="EMBL/GenBank/DDBJ databases">
        <title>Cultivation dependent microbiological survey of springs from the worlds oldest radium mine currently devoted to the extraction of radon-saturated water.</title>
        <authorList>
            <person name="Kapinusova G."/>
            <person name="Smrhova T."/>
            <person name="Strejcek M."/>
            <person name="Suman J."/>
            <person name="Jani K."/>
            <person name="Pajer P."/>
            <person name="Uhlik O."/>
        </authorList>
    </citation>
    <scope>NUCLEOTIDE SEQUENCE [LARGE SCALE GENOMIC DNA]</scope>
    <source>
        <strain evidence="3">J379</strain>
    </source>
</reference>
<feature type="transmembrane region" description="Helical" evidence="1">
    <location>
        <begin position="460"/>
        <end position="479"/>
    </location>
</feature>
<proteinExistence type="predicted"/>
<sequence length="491" mass="51767">MTATSPPLSPLGGRSSRSALLAVIAAVVLAVAAGAVIGLLSPSNELLLLVATAATLLAPVAWRAATGQLDIFEPLVPFVLAYGVMFVVRPAYMLATNVQYYEITEVPVAISSKIVTMQVVALIGAIAFVVGYELRLGERVARRLPRAPRPPASSLGNFGWILFIFGAVLTALYIRSQGGLGAIFAGRSEAYFQSVAGTSKYLYYAPTLMVPAALLMFGAWRESHRHTFLIGAALSVVVLFAARGPVGGRIAFLPLVGGVIIYLYLERRKRPGVLAAGAVLLAAISISAVIGEVRNAGAREQQGLSGTVAALVAAPERVFTPLTEGPDAAMAPGLAAALTVMPSEVGHTYGGATFGDLAFRAIPRSVWPEKPRPPREEVVALLWSDGYRVGAANPEFSVLFAWYSDAASFGVMIGLLLYGLLARGAWGYFKANEMSMATRLAYAAFAPSIVMALRDTPTDSFVRLLFSVAPILAAAFIVGRPGRGSRRVNAV</sequence>
<protein>
    <recommendedName>
        <fullName evidence="4">Oligosaccharide repeat unit polymerase</fullName>
    </recommendedName>
</protein>
<dbReference type="Proteomes" id="UP001058860">
    <property type="component" value="Chromosome"/>
</dbReference>
<feature type="transmembrane region" description="Helical" evidence="1">
    <location>
        <begin position="248"/>
        <end position="265"/>
    </location>
</feature>
<name>A0ABY5PE07_9ACTN</name>
<feature type="transmembrane region" description="Helical" evidence="1">
    <location>
        <begin position="436"/>
        <end position="454"/>
    </location>
</feature>
<dbReference type="EMBL" id="CP088295">
    <property type="protein sequence ID" value="UUY02899.1"/>
    <property type="molecule type" value="Genomic_DNA"/>
</dbReference>
<evidence type="ECO:0000313" key="3">
    <source>
        <dbReference type="Proteomes" id="UP001058860"/>
    </source>
</evidence>
<feature type="transmembrane region" description="Helical" evidence="1">
    <location>
        <begin position="227"/>
        <end position="242"/>
    </location>
</feature>